<evidence type="ECO:0000256" key="1">
    <source>
        <dbReference type="SAM" id="Phobius"/>
    </source>
</evidence>
<keyword evidence="3" id="KW-1185">Reference proteome</keyword>
<protein>
    <submittedName>
        <fullName evidence="2">Uncharacterized protein</fullName>
    </submittedName>
</protein>
<feature type="transmembrane region" description="Helical" evidence="1">
    <location>
        <begin position="21"/>
        <end position="45"/>
    </location>
</feature>
<proteinExistence type="predicted"/>
<evidence type="ECO:0000313" key="2">
    <source>
        <dbReference type="EMBL" id="BBW98802.1"/>
    </source>
</evidence>
<dbReference type="Proteomes" id="UP000501421">
    <property type="component" value="Chromosome"/>
</dbReference>
<organism evidence="2 3">
    <name type="scientific">Geobacillus subterraneus</name>
    <dbReference type="NCBI Taxonomy" id="129338"/>
    <lineage>
        <taxon>Bacteria</taxon>
        <taxon>Bacillati</taxon>
        <taxon>Bacillota</taxon>
        <taxon>Bacilli</taxon>
        <taxon>Bacillales</taxon>
        <taxon>Anoxybacillaceae</taxon>
        <taxon>Geobacillus</taxon>
    </lineage>
</organism>
<keyword evidence="1" id="KW-0812">Transmembrane</keyword>
<dbReference type="EMBL" id="AP022557">
    <property type="protein sequence ID" value="BBW98802.1"/>
    <property type="molecule type" value="Genomic_DNA"/>
</dbReference>
<evidence type="ECO:0000313" key="3">
    <source>
        <dbReference type="Proteomes" id="UP000501421"/>
    </source>
</evidence>
<dbReference type="AlphaFoldDB" id="A0A679FQ71"/>
<gene>
    <name evidence="2" type="ORF">GsuE55_36350</name>
</gene>
<accession>A0A679FQ71</accession>
<keyword evidence="1" id="KW-0472">Membrane</keyword>
<sequence length="91" mass="9899">MLGWKQTARNIGNHGRYRADRVYSAVDTLTVGGTAFGSFLAGWIISYLSVSFTLVVISIISLTLRVIFIPDIVRSTQEEKSISPSGGSYGK</sequence>
<reference evidence="3" key="1">
    <citation type="journal article" date="2020" name="Microbiol. Resour. Announc.">
        <title>Complete Genome Sequence of Geobacillus sp. Strain E55-1, Isolated from Mine Geyser in Japan.</title>
        <authorList>
            <person name="Miyazaki K."/>
            <person name="Hase E."/>
            <person name="Tokito N."/>
        </authorList>
    </citation>
    <scope>NUCLEOTIDE SEQUENCE [LARGE SCALE GENOMIC DNA]</scope>
    <source>
        <strain evidence="3">E55-1</strain>
    </source>
</reference>
<name>A0A679FQ71_9BACL</name>
<keyword evidence="1" id="KW-1133">Transmembrane helix</keyword>
<feature type="transmembrane region" description="Helical" evidence="1">
    <location>
        <begin position="51"/>
        <end position="73"/>
    </location>
</feature>